<protein>
    <submittedName>
        <fullName evidence="2">Uncharacterized protein</fullName>
    </submittedName>
</protein>
<gene>
    <name evidence="2" type="ORF">ACHAXA_001718</name>
</gene>
<evidence type="ECO:0000313" key="2">
    <source>
        <dbReference type="EMBL" id="KAL3809056.1"/>
    </source>
</evidence>
<name>A0ABD3RBF2_9STRA</name>
<dbReference type="AlphaFoldDB" id="A0ABD3RBF2"/>
<dbReference type="EMBL" id="JALLPB020000446">
    <property type="protein sequence ID" value="KAL3809056.1"/>
    <property type="molecule type" value="Genomic_DNA"/>
</dbReference>
<evidence type="ECO:0000313" key="3">
    <source>
        <dbReference type="Proteomes" id="UP001530377"/>
    </source>
</evidence>
<keyword evidence="3" id="KW-1185">Reference proteome</keyword>
<feature type="compositionally biased region" description="Polar residues" evidence="1">
    <location>
        <begin position="479"/>
        <end position="492"/>
    </location>
</feature>
<feature type="region of interest" description="Disordered" evidence="1">
    <location>
        <begin position="457"/>
        <end position="501"/>
    </location>
</feature>
<evidence type="ECO:0000256" key="1">
    <source>
        <dbReference type="SAM" id="MobiDB-lite"/>
    </source>
</evidence>
<reference evidence="2 3" key="1">
    <citation type="submission" date="2024-10" db="EMBL/GenBank/DDBJ databases">
        <title>Updated reference genomes for cyclostephanoid diatoms.</title>
        <authorList>
            <person name="Roberts W.R."/>
            <person name="Alverson A.J."/>
        </authorList>
    </citation>
    <scope>NUCLEOTIDE SEQUENCE [LARGE SCALE GENOMIC DNA]</scope>
    <source>
        <strain evidence="2 3">AJA228-03</strain>
    </source>
</reference>
<comment type="caution">
    <text evidence="2">The sequence shown here is derived from an EMBL/GenBank/DDBJ whole genome shotgun (WGS) entry which is preliminary data.</text>
</comment>
<organism evidence="2 3">
    <name type="scientific">Cyclostephanos tholiformis</name>
    <dbReference type="NCBI Taxonomy" id="382380"/>
    <lineage>
        <taxon>Eukaryota</taxon>
        <taxon>Sar</taxon>
        <taxon>Stramenopiles</taxon>
        <taxon>Ochrophyta</taxon>
        <taxon>Bacillariophyta</taxon>
        <taxon>Coscinodiscophyceae</taxon>
        <taxon>Thalassiosirophycidae</taxon>
        <taxon>Stephanodiscales</taxon>
        <taxon>Stephanodiscaceae</taxon>
        <taxon>Cyclostephanos</taxon>
    </lineage>
</organism>
<sequence length="522" mass="57827">MTRRRRCYCILPRHFSSAPPLVSNEASSSSSSTTTMSSSMGLRGISLIEAIVGTATGLACPAGVEDHGCHVSSSNGGGGGGGGHHRDGDAAVVGAHYRDLLILQCHSVGVLWNGLFPLLFPSTTMSTVVVGGGVQQSSPLSSSYFVSGPYSYGVLPPAPMEEGRESENVVGVIRPDDNNDGRIRERRCDERITRTISCRRGGLRRGMDETSKIAASARALYVLTNNFRDRIRRVRVAGTADADYDIGDDAPRCDVFRDGIDHLDANDDDDDDGDEIPIILLLLPPNTPLHDHRGQENEQLRYCYYSRTPANAPDNPFALRLLKNENNLIRLSSLSAYISTLGGGFFLCRYLSTAISLARRQCAIALMRNDVMMALKCRINEGYCYIHGGRLNRGKRLIRRVLKDTMKLQMDMGGCSEIEDDRLLNHTHERELSEVVIIKNMCRSALRFADLIREASSSTSSESRRGGGITLRNEDNRGALQNSDGRHLTTTMDDNRRNNEMTISSTHDDYQRIRIVRDRRWR</sequence>
<accession>A0ABD3RBF2</accession>
<dbReference type="Proteomes" id="UP001530377">
    <property type="component" value="Unassembled WGS sequence"/>
</dbReference>
<proteinExistence type="predicted"/>